<reference evidence="2 3" key="1">
    <citation type="submission" date="2019-09" db="EMBL/GenBank/DDBJ databases">
        <title>Draft genome sequence of Bacillus sp. JC-7.</title>
        <authorList>
            <person name="Tanaka N."/>
            <person name="Shiwa Y."/>
            <person name="Fujita N."/>
            <person name="Tanasupawat S."/>
        </authorList>
    </citation>
    <scope>NUCLEOTIDE SEQUENCE [LARGE SCALE GENOMIC DNA]</scope>
    <source>
        <strain evidence="2 3">JC-7</strain>
    </source>
</reference>
<dbReference type="EMBL" id="BKZQ01000010">
    <property type="protein sequence ID" value="GER69765.1"/>
    <property type="molecule type" value="Genomic_DNA"/>
</dbReference>
<dbReference type="Proteomes" id="UP000391919">
    <property type="component" value="Unassembled WGS sequence"/>
</dbReference>
<evidence type="ECO:0000313" key="2">
    <source>
        <dbReference type="EMBL" id="GER69765.1"/>
    </source>
</evidence>
<dbReference type="InterPro" id="IPR003646">
    <property type="entry name" value="SH3-like_bac-type"/>
</dbReference>
<protein>
    <recommendedName>
        <fullName evidence="1">SH3b domain-containing protein</fullName>
    </recommendedName>
</protein>
<dbReference type="Gene3D" id="2.30.30.40">
    <property type="entry name" value="SH3 Domains"/>
    <property type="match status" value="1"/>
</dbReference>
<sequence length="92" mass="10136">MSKNFFKIISVFLIAMIFTLAFDMKSFIPVANASSITVKHAFKAINIHAKASGSSKVIGTLPKNAPVFVSGTTGSYYKIVYKNKTAYTYKKM</sequence>
<organism evidence="2 3">
    <name type="scientific">Weizmannia acidilactici</name>
    <dbReference type="NCBI Taxonomy" id="2607726"/>
    <lineage>
        <taxon>Bacteria</taxon>
        <taxon>Bacillati</taxon>
        <taxon>Bacillota</taxon>
        <taxon>Bacilli</taxon>
        <taxon>Bacillales</taxon>
        <taxon>Bacillaceae</taxon>
        <taxon>Heyndrickxia</taxon>
    </lineage>
</organism>
<evidence type="ECO:0000259" key="1">
    <source>
        <dbReference type="Pfam" id="PF08239"/>
    </source>
</evidence>
<evidence type="ECO:0000313" key="3">
    <source>
        <dbReference type="Proteomes" id="UP000391919"/>
    </source>
</evidence>
<keyword evidence="3" id="KW-1185">Reference proteome</keyword>
<dbReference type="RefSeq" id="WP_253718600.1">
    <property type="nucleotide sequence ID" value="NZ_BKZP01000003.1"/>
</dbReference>
<accession>A0A5J4JGK5</accession>
<comment type="caution">
    <text evidence="2">The sequence shown here is derived from an EMBL/GenBank/DDBJ whole genome shotgun (WGS) entry which is preliminary data.</text>
</comment>
<feature type="domain" description="SH3b" evidence="1">
    <location>
        <begin position="44"/>
        <end position="87"/>
    </location>
</feature>
<proteinExistence type="predicted"/>
<gene>
    <name evidence="2" type="ORF">BpJC7_10680</name>
</gene>
<name>A0A5J4JGK5_9BACI</name>
<dbReference type="AlphaFoldDB" id="A0A5J4JGK5"/>
<dbReference type="Pfam" id="PF08239">
    <property type="entry name" value="SH3_3"/>
    <property type="match status" value="1"/>
</dbReference>